<feature type="chain" id="PRO_5047307664" description="PA14 domain-containing protein" evidence="1">
    <location>
        <begin position="19"/>
        <end position="725"/>
    </location>
</feature>
<gene>
    <name evidence="3" type="ORF">GWC95_14480</name>
</gene>
<dbReference type="SMART" id="SM00710">
    <property type="entry name" value="PbH1"/>
    <property type="match status" value="9"/>
</dbReference>
<dbReference type="SUPFAM" id="SSF56988">
    <property type="entry name" value="Anthrax protective antigen"/>
    <property type="match status" value="1"/>
</dbReference>
<accession>A0ABW9ZVG4</accession>
<proteinExistence type="predicted"/>
<protein>
    <recommendedName>
        <fullName evidence="2">PA14 domain-containing protein</fullName>
    </recommendedName>
</protein>
<dbReference type="Pfam" id="PF13229">
    <property type="entry name" value="Beta_helix"/>
    <property type="match status" value="1"/>
</dbReference>
<dbReference type="InterPro" id="IPR011050">
    <property type="entry name" value="Pectin_lyase_fold/virulence"/>
</dbReference>
<comment type="caution">
    <text evidence="3">The sequence shown here is derived from an EMBL/GenBank/DDBJ whole genome shotgun (WGS) entry which is preliminary data.</text>
</comment>
<dbReference type="EMBL" id="JAACJS010000015">
    <property type="protein sequence ID" value="NCI51136.1"/>
    <property type="molecule type" value="Genomic_DNA"/>
</dbReference>
<feature type="domain" description="PA14" evidence="2">
    <location>
        <begin position="577"/>
        <end position="725"/>
    </location>
</feature>
<evidence type="ECO:0000256" key="1">
    <source>
        <dbReference type="SAM" id="SignalP"/>
    </source>
</evidence>
<dbReference type="InterPro" id="IPR011658">
    <property type="entry name" value="PA14_dom"/>
</dbReference>
<dbReference type="Pfam" id="PF07691">
    <property type="entry name" value="PA14"/>
    <property type="match status" value="1"/>
</dbReference>
<sequence>MKLLLTSLLLFIHAALFAAAVDLKAGMVITSSVTIHANRYALNAPEELQKPLIIIEGSNITVDFNHAVLQGSNDKSRPDEFYGLAILIKKGSKNITLKNAEVHGYKVAVMADSVQNITIENCDLSYNWRQQLKSNREREDISDWMSYHKNENDEWLRYGAAIYLKNCTRSFITNNTVTGGQCALMMVRCEKIQVNNNTFAFNSGIGIGLYRSSNNKIYHNRIDYNIRGVHFGKYNRGQDSAGILVFEQSSNNIFAYNSATHSGDGFFLWAGQTTMDTGSGGCNDNFIYGNDFSYAPTNGIEVTFSSNLIMKNVVKECDHGIWGGYSYQTDITDNLFENNRIGIAIEHGQDMNIVLNSFTNDKTGIKLWSREKQPEDWIYAKKRNTDSRNYWIAVNRFTGNDKAFDIMGTDTVAFSGNTKFNVKENLVLGDRTSEIDTSREDELLDMDYQKDERLKTIKDTARPTMVFPQGKKEMRITEWGPYDFNYPLVWLKNVDSTGLYHFEILGPKGNWELEHTNGFTVVNKGDGGFPSVIEARVDKTIANRNIVLKYNGPSYKDVFGKKMDSTAAHTFAYHEFQPTSKWDVRFYKWEAAHDPSKDYNQFAGLFDAAQPAYTSMVDKPDYIWWGAIGKNLPADSFATVATTAMELEAGEYNIGITADDYVKLFIDGKEVIDAWNSKYTELDENTHHRATIRLNKGMHDFKIVHAENKGLASLQFYMDPVEHSR</sequence>
<dbReference type="PROSITE" id="PS51820">
    <property type="entry name" value="PA14"/>
    <property type="match status" value="1"/>
</dbReference>
<evidence type="ECO:0000259" key="2">
    <source>
        <dbReference type="PROSITE" id="PS51820"/>
    </source>
</evidence>
<dbReference type="InterPro" id="IPR012334">
    <property type="entry name" value="Pectin_lyas_fold"/>
</dbReference>
<dbReference type="Proteomes" id="UP000753802">
    <property type="component" value="Unassembled WGS sequence"/>
</dbReference>
<dbReference type="InterPro" id="IPR006626">
    <property type="entry name" value="PbH1"/>
</dbReference>
<dbReference type="SUPFAM" id="SSF51126">
    <property type="entry name" value="Pectin lyase-like"/>
    <property type="match status" value="2"/>
</dbReference>
<reference evidence="3 4" key="1">
    <citation type="submission" date="2020-01" db="EMBL/GenBank/DDBJ databases">
        <title>Genome analysis.</title>
        <authorList>
            <person name="Wu S."/>
            <person name="Wang G."/>
        </authorList>
    </citation>
    <scope>NUCLEOTIDE SEQUENCE [LARGE SCALE GENOMIC DNA]</scope>
    <source>
        <strain evidence="3 4">SYL130</strain>
    </source>
</reference>
<feature type="signal peptide" evidence="1">
    <location>
        <begin position="1"/>
        <end position="18"/>
    </location>
</feature>
<keyword evidence="1" id="KW-0732">Signal</keyword>
<dbReference type="RefSeq" id="WP_161819428.1">
    <property type="nucleotide sequence ID" value="NZ_JAACJS010000015.1"/>
</dbReference>
<dbReference type="Gene3D" id="2.60.120.380">
    <property type="match status" value="1"/>
</dbReference>
<organism evidence="3 4">
    <name type="scientific">Sediminibacterium roseum</name>
    <dbReference type="NCBI Taxonomy" id="1978412"/>
    <lineage>
        <taxon>Bacteria</taxon>
        <taxon>Pseudomonadati</taxon>
        <taxon>Bacteroidota</taxon>
        <taxon>Chitinophagia</taxon>
        <taxon>Chitinophagales</taxon>
        <taxon>Chitinophagaceae</taxon>
        <taxon>Sediminibacterium</taxon>
    </lineage>
</organism>
<name>A0ABW9ZVG4_9BACT</name>
<dbReference type="InterPro" id="IPR039448">
    <property type="entry name" value="Beta_helix"/>
</dbReference>
<evidence type="ECO:0000313" key="4">
    <source>
        <dbReference type="Proteomes" id="UP000753802"/>
    </source>
</evidence>
<dbReference type="Gene3D" id="2.160.20.10">
    <property type="entry name" value="Single-stranded right-handed beta-helix, Pectin lyase-like"/>
    <property type="match status" value="2"/>
</dbReference>
<keyword evidence="4" id="KW-1185">Reference proteome</keyword>
<evidence type="ECO:0000313" key="3">
    <source>
        <dbReference type="EMBL" id="NCI51136.1"/>
    </source>
</evidence>
<dbReference type="InterPro" id="IPR037524">
    <property type="entry name" value="PA14/GLEYA"/>
</dbReference>